<sequence length="21" mass="2463">MYPPSPQIKAPKKFSNLTDHY</sequence>
<reference evidence="2" key="1">
    <citation type="submission" date="2018-02" db="EMBL/GenBank/DDBJ databases">
        <title>Rhizophora mucronata_Transcriptome.</title>
        <authorList>
            <person name="Meera S.P."/>
            <person name="Sreeshan A."/>
            <person name="Augustine A."/>
        </authorList>
    </citation>
    <scope>NUCLEOTIDE SEQUENCE</scope>
    <source>
        <tissue evidence="2">Leaf</tissue>
    </source>
</reference>
<protein>
    <submittedName>
        <fullName evidence="2">Uncharacterized protein</fullName>
    </submittedName>
</protein>
<accession>A0A2P2QWV2</accession>
<organism evidence="2">
    <name type="scientific">Rhizophora mucronata</name>
    <name type="common">Asiatic mangrove</name>
    <dbReference type="NCBI Taxonomy" id="61149"/>
    <lineage>
        <taxon>Eukaryota</taxon>
        <taxon>Viridiplantae</taxon>
        <taxon>Streptophyta</taxon>
        <taxon>Embryophyta</taxon>
        <taxon>Tracheophyta</taxon>
        <taxon>Spermatophyta</taxon>
        <taxon>Magnoliopsida</taxon>
        <taxon>eudicotyledons</taxon>
        <taxon>Gunneridae</taxon>
        <taxon>Pentapetalae</taxon>
        <taxon>rosids</taxon>
        <taxon>fabids</taxon>
        <taxon>Malpighiales</taxon>
        <taxon>Rhizophoraceae</taxon>
        <taxon>Rhizophora</taxon>
    </lineage>
</organism>
<name>A0A2P2QWV2_RHIMU</name>
<evidence type="ECO:0000313" key="2">
    <source>
        <dbReference type="EMBL" id="MBX71490.1"/>
    </source>
</evidence>
<dbReference type="AlphaFoldDB" id="A0A2P2QWV2"/>
<proteinExistence type="predicted"/>
<feature type="region of interest" description="Disordered" evidence="1">
    <location>
        <begin position="1"/>
        <end position="21"/>
    </location>
</feature>
<dbReference type="EMBL" id="GGEC01091006">
    <property type="protein sequence ID" value="MBX71490.1"/>
    <property type="molecule type" value="Transcribed_RNA"/>
</dbReference>
<evidence type="ECO:0000256" key="1">
    <source>
        <dbReference type="SAM" id="MobiDB-lite"/>
    </source>
</evidence>